<feature type="domain" description="Outer membrane protein beta-barrel" evidence="1">
    <location>
        <begin position="18"/>
        <end position="212"/>
    </location>
</feature>
<dbReference type="AlphaFoldDB" id="A0A1H6HEW9"/>
<evidence type="ECO:0000313" key="3">
    <source>
        <dbReference type="Proteomes" id="UP000198561"/>
    </source>
</evidence>
<reference evidence="2 3" key="1">
    <citation type="submission" date="2016-10" db="EMBL/GenBank/DDBJ databases">
        <authorList>
            <person name="de Groot N.N."/>
        </authorList>
    </citation>
    <scope>NUCLEOTIDE SEQUENCE [LARGE SCALE GENOMIC DNA]</scope>
    <source>
        <strain evidence="2 3">DSM 23031</strain>
    </source>
</reference>
<dbReference type="InterPro" id="IPR025665">
    <property type="entry name" value="Beta-barrel_OMP_2"/>
</dbReference>
<dbReference type="InterPro" id="IPR011250">
    <property type="entry name" value="OMP/PagP_B-barrel"/>
</dbReference>
<dbReference type="EMBL" id="FNWQ01000002">
    <property type="protein sequence ID" value="SEH32785.1"/>
    <property type="molecule type" value="Genomic_DNA"/>
</dbReference>
<protein>
    <submittedName>
        <fullName evidence="2">Outer membrane protein beta-barrel domain-containing protein</fullName>
    </submittedName>
</protein>
<evidence type="ECO:0000313" key="2">
    <source>
        <dbReference type="EMBL" id="SEH32785.1"/>
    </source>
</evidence>
<name>A0A1H6HEW9_CHRCI</name>
<organism evidence="2 3">
    <name type="scientific">Chryseobacterium culicis</name>
    <dbReference type="NCBI Taxonomy" id="680127"/>
    <lineage>
        <taxon>Bacteria</taxon>
        <taxon>Pseudomonadati</taxon>
        <taxon>Bacteroidota</taxon>
        <taxon>Flavobacteriia</taxon>
        <taxon>Flavobacteriales</taxon>
        <taxon>Weeksellaceae</taxon>
        <taxon>Chryseobacterium group</taxon>
        <taxon>Chryseobacterium</taxon>
    </lineage>
</organism>
<dbReference type="Pfam" id="PF13568">
    <property type="entry name" value="OMP_b-brl_2"/>
    <property type="match status" value="1"/>
</dbReference>
<dbReference type="Proteomes" id="UP000198561">
    <property type="component" value="Unassembled WGS sequence"/>
</dbReference>
<dbReference type="OrthoDB" id="947434at2"/>
<gene>
    <name evidence="2" type="ORF">SAMN05421593_1952</name>
</gene>
<dbReference type="SUPFAM" id="SSF56925">
    <property type="entry name" value="OMPA-like"/>
    <property type="match status" value="1"/>
</dbReference>
<accession>A0A1H6HEW9</accession>
<evidence type="ECO:0000259" key="1">
    <source>
        <dbReference type="Pfam" id="PF13568"/>
    </source>
</evidence>
<proteinExistence type="predicted"/>
<sequence length="235" mass="26010">MKNIVLGLALAGSLFMNAQKKEQNTASKSPVTFGVKAGFNASTFSNSNSDYGDNNEKIKLGSHVGVFVTIPVAEKFSIQPELLFSQMGSKTEQQYTYASLSDGYLVKREFSYKTNLNYLVLPVMVQYNILPKLYVEAGPEFGYLLGGKSEGDLKTEDTFGGSVTIRNESFSNKIPMELYNRFNVGIGIGAGYYFTQNFGVTARFSAGITDLFKDNLYENKIRNNALQIGVAYQFK</sequence>
<dbReference type="RefSeq" id="WP_089691857.1">
    <property type="nucleotide sequence ID" value="NZ_FNWQ01000002.1"/>
</dbReference>
<dbReference type="STRING" id="680127.SAMN05421593_1952"/>